<keyword evidence="4" id="KW-1185">Reference proteome</keyword>
<dbReference type="STRING" id="158189.SpiBuddy_1811"/>
<dbReference type="PROSITE" id="PS51819">
    <property type="entry name" value="VOC"/>
    <property type="match status" value="1"/>
</dbReference>
<dbReference type="EMBL" id="CP002541">
    <property type="protein sequence ID" value="ADY13635.1"/>
    <property type="molecule type" value="Genomic_DNA"/>
</dbReference>
<dbReference type="GO" id="GO:0046872">
    <property type="term" value="F:metal ion binding"/>
    <property type="evidence" value="ECO:0007669"/>
    <property type="project" value="UniProtKB-KW"/>
</dbReference>
<gene>
    <name evidence="3" type="ordered locus">SpiBuddy_1811</name>
</gene>
<keyword evidence="3" id="KW-0560">Oxidoreductase</keyword>
<dbReference type="GO" id="GO:0051213">
    <property type="term" value="F:dioxygenase activity"/>
    <property type="evidence" value="ECO:0007669"/>
    <property type="project" value="UniProtKB-KW"/>
</dbReference>
<name>F0RWK4_SPHGB</name>
<dbReference type="PANTHER" id="PTHR43048">
    <property type="entry name" value="METHYLMALONYL-COA EPIMERASE"/>
    <property type="match status" value="1"/>
</dbReference>
<dbReference type="PANTHER" id="PTHR43048:SF3">
    <property type="entry name" value="METHYLMALONYL-COA EPIMERASE, MITOCHONDRIAL"/>
    <property type="match status" value="1"/>
</dbReference>
<dbReference type="InterPro" id="IPR037523">
    <property type="entry name" value="VOC_core"/>
</dbReference>
<keyword evidence="1" id="KW-0479">Metal-binding</keyword>
<dbReference type="HOGENOM" id="CLU_046006_8_5_12"/>
<evidence type="ECO:0000313" key="3">
    <source>
        <dbReference type="EMBL" id="ADY13635.1"/>
    </source>
</evidence>
<dbReference type="GO" id="GO:0046491">
    <property type="term" value="P:L-methylmalonyl-CoA metabolic process"/>
    <property type="evidence" value="ECO:0007669"/>
    <property type="project" value="TreeGrafter"/>
</dbReference>
<dbReference type="InterPro" id="IPR051785">
    <property type="entry name" value="MMCE/EMCE_epimerase"/>
</dbReference>
<dbReference type="Proteomes" id="UP000008466">
    <property type="component" value="Chromosome"/>
</dbReference>
<dbReference type="eggNOG" id="COG0346">
    <property type="taxonomic scope" value="Bacteria"/>
</dbReference>
<evidence type="ECO:0000256" key="1">
    <source>
        <dbReference type="ARBA" id="ARBA00022723"/>
    </source>
</evidence>
<proteinExistence type="predicted"/>
<reference evidence="4" key="1">
    <citation type="submission" date="2011-02" db="EMBL/GenBank/DDBJ databases">
        <title>Complete sequence of Spirochaeta sp. Buddy.</title>
        <authorList>
            <person name="Lucas S."/>
            <person name="Copeland A."/>
            <person name="Lapidus A."/>
            <person name="Cheng J.-F."/>
            <person name="Goodwin L."/>
            <person name="Pitluck S."/>
            <person name="Zeytun A."/>
            <person name="Detter J.C."/>
            <person name="Han C."/>
            <person name="Tapia R."/>
            <person name="Land M."/>
            <person name="Hauser L."/>
            <person name="Kyrpides N."/>
            <person name="Ivanova N."/>
            <person name="Mikhailova N."/>
            <person name="Pagani I."/>
            <person name="Ritalahti K.M."/>
            <person name="Loeffler F.E."/>
            <person name="Woyke T."/>
        </authorList>
    </citation>
    <scope>NUCLEOTIDE SEQUENCE [LARGE SCALE GENOMIC DNA]</scope>
    <source>
        <strain evidence="4">ATCC BAA-1886 / DSM 22777 / Buddy</strain>
    </source>
</reference>
<dbReference type="SUPFAM" id="SSF54593">
    <property type="entry name" value="Glyoxalase/Bleomycin resistance protein/Dihydroxybiphenyl dioxygenase"/>
    <property type="match status" value="1"/>
</dbReference>
<evidence type="ECO:0000259" key="2">
    <source>
        <dbReference type="PROSITE" id="PS51819"/>
    </source>
</evidence>
<accession>F0RWK4</accession>
<organism evidence="3 4">
    <name type="scientific">Sphaerochaeta globosa (strain ATCC BAA-1886 / DSM 22777 / Buddy)</name>
    <name type="common">Spirochaeta sp. (strain Buddy)</name>
    <dbReference type="NCBI Taxonomy" id="158189"/>
    <lineage>
        <taxon>Bacteria</taxon>
        <taxon>Pseudomonadati</taxon>
        <taxon>Spirochaetota</taxon>
        <taxon>Spirochaetia</taxon>
        <taxon>Spirochaetales</taxon>
        <taxon>Sphaerochaetaceae</taxon>
        <taxon>Sphaerochaeta</taxon>
    </lineage>
</organism>
<dbReference type="CDD" id="cd06587">
    <property type="entry name" value="VOC"/>
    <property type="match status" value="1"/>
</dbReference>
<dbReference type="AlphaFoldDB" id="F0RWK4"/>
<protein>
    <submittedName>
        <fullName evidence="3">Glyoxalase/bleomycin resistance protein/dioxygenase</fullName>
    </submittedName>
</protein>
<dbReference type="GO" id="GO:0004493">
    <property type="term" value="F:methylmalonyl-CoA epimerase activity"/>
    <property type="evidence" value="ECO:0007669"/>
    <property type="project" value="TreeGrafter"/>
</dbReference>
<dbReference type="OrthoDB" id="192739at2"/>
<dbReference type="RefSeq" id="WP_013607484.1">
    <property type="nucleotide sequence ID" value="NC_015152.1"/>
</dbReference>
<dbReference type="InterPro" id="IPR029068">
    <property type="entry name" value="Glyas_Bleomycin-R_OHBP_Dase"/>
</dbReference>
<dbReference type="KEGG" id="sbu:SpiBuddy_1811"/>
<keyword evidence="3" id="KW-0223">Dioxygenase</keyword>
<feature type="domain" description="VOC" evidence="2">
    <location>
        <begin position="2"/>
        <end position="119"/>
    </location>
</feature>
<dbReference type="Pfam" id="PF00903">
    <property type="entry name" value="Glyoxalase"/>
    <property type="match status" value="1"/>
</dbReference>
<dbReference type="Gene3D" id="3.10.180.10">
    <property type="entry name" value="2,3-Dihydroxybiphenyl 1,2-Dioxygenase, domain 1"/>
    <property type="match status" value="1"/>
</dbReference>
<dbReference type="InterPro" id="IPR004360">
    <property type="entry name" value="Glyas_Fos-R_dOase_dom"/>
</dbReference>
<sequence length="120" mass="13651">MHFVWATVTVADMEESLEFYQKVVGLPLVRRVKSNEFTELAFLGTSETQIELVHRSNAEPQPMGKGISLGFAVEDLEVMIQTVKDLGLELYEGPIAPNPHVRFFYVLDPNGLKIQFVERR</sequence>
<evidence type="ECO:0000313" key="4">
    <source>
        <dbReference type="Proteomes" id="UP000008466"/>
    </source>
</evidence>